<feature type="compositionally biased region" description="Polar residues" evidence="11">
    <location>
        <begin position="196"/>
        <end position="208"/>
    </location>
</feature>
<feature type="compositionally biased region" description="Polar residues" evidence="11">
    <location>
        <begin position="426"/>
        <end position="436"/>
    </location>
</feature>
<sequence>MTAEVDMHRDACESEVSKGEVLNVNVNVNVNENENENENGNGSVNGNGISKDDADSSYVFVTGGDAIISEDPVESSDLNGRVQKNGSLHMEVKVGESVSSQEDTPQPHSPNKAADGEMTIEVAESIPQNSLTNCDIQSDEDPKLAKEVPVEDASRDLGPESKHDSIPTPLDKQVVSDPVSKVIVDGLPACPAHDSTPGNPAEQNVSSENGQALPAPVICENASFQVENKLAAEVGNGTVPDQSTEDGLLIVHAQEGISEPVVTVDLVDAPDENGSCENAESCEKMPTENGESFSTVADNDTTGNPDVENEVSLPTEDASTCTLDDGMAGTDAVNLNEKSSESPNPCLLEHSKSEIEAEGGPGIEYTLSSFPVNDAISEPNSKLEIEPEIVPIGDVTLSTCPESHAISQPNLKSEVEPETAPIVDDTLSSCPANTAISEPKSKSEVDIESVPIVDDTLSSCPANTAISEPKSKSEVDFESVPIVDEALSSCPANDAIPEPNSKSEVEFESAPVVSDTLSSCPANDVISEPKTSQDGCEENISNDAVDVDSGLSNLEVECAASPPISLAENNSNEASLPAKPDADDKPGSEVHSTSALRSRDVPEDDGTTSESRILNDSSKESGRPLNCNLDDVQIDGDVKPTCEVPISLAENNSNEASLPAKPDADDKPGSEVHSTSALRSRDVPEDDGTTSESRILNDSSKESGRPLNCNLDDVQIDSDVKPTCEVVESTDGIHRSEASTSSQEVSTTDALEGQNKGAEVEKRPFYFLIRVPRYDDENLKEQIKQAQLHVEEKTKSRDTFRSKIQMERATCKEYFDNFEAARSEERAARDLFKAKRQEMDTLQLMINKVKNAMSVEDMDSKIRNMEHTMQHETLPLKEEKQYIREIKQMKQLREQLSSSLGKQDEVQQALDQKDHIEERSKVLRKEMDLLRNNLLKAETVTQAAKKKFNEENNMLNELLSQFRAADDIRQEAYAHLQSLRKQQYDKNKYFWRYKDDAKVANNLALSGDRGKLQHFCINQVETIMELWNKNDDFRKEYVRCNNRSTLRRLRTSDGRSLGPDEEPPIIPDIVRATKDNLATVLSTPEQAKRVAPVESEKPDDKSAKKVGQPKIEIAKTKKPVKPATSEISPATASGRNEIEDEKVEEPKLTKEEEELARKAEELRKEEAAARLREQRRLEEKAKAKEAQERKKRIAEKAQARAAIRAQKEAEEKEKEREKRVKKKERKKATTTKATNGISEGESAPEPSSETPTETPEQSETKEKPITVTKRSQKSSQFTKQTKVKSIPLPLRNRSKRRMQPWMWVLLTVLVVLALFFLGNGGSSHFKSLLDKFF</sequence>
<feature type="compositionally biased region" description="Polar residues" evidence="11">
    <location>
        <begin position="456"/>
        <end position="466"/>
    </location>
</feature>
<feature type="compositionally biased region" description="Basic and acidic residues" evidence="11">
    <location>
        <begin position="1144"/>
        <end position="1198"/>
    </location>
</feature>
<keyword evidence="4 12" id="KW-0812">Transmembrane</keyword>
<evidence type="ECO:0008006" key="15">
    <source>
        <dbReference type="Google" id="ProtNLM"/>
    </source>
</evidence>
<evidence type="ECO:0000256" key="3">
    <source>
        <dbReference type="ARBA" id="ARBA00022475"/>
    </source>
</evidence>
<feature type="transmembrane region" description="Helical" evidence="12">
    <location>
        <begin position="1300"/>
        <end position="1318"/>
    </location>
</feature>
<feature type="compositionally biased region" description="Basic residues" evidence="11">
    <location>
        <begin position="1219"/>
        <end position="1229"/>
    </location>
</feature>
<dbReference type="PANTHER" id="PTHR32219:SF3">
    <property type="entry name" value="CALPONIN-LIKE DOMAIN PROTEIN"/>
    <property type="match status" value="1"/>
</dbReference>
<evidence type="ECO:0000256" key="12">
    <source>
        <dbReference type="SAM" id="Phobius"/>
    </source>
</evidence>
<feature type="compositionally biased region" description="Polar residues" evidence="11">
    <location>
        <begin position="76"/>
        <end position="86"/>
    </location>
</feature>
<evidence type="ECO:0000256" key="4">
    <source>
        <dbReference type="ARBA" id="ARBA00022692"/>
    </source>
</evidence>
<feature type="compositionally biased region" description="Basic and acidic residues" evidence="11">
    <location>
        <begin position="140"/>
        <end position="165"/>
    </location>
</feature>
<feature type="region of interest" description="Disordered" evidence="11">
    <location>
        <begin position="275"/>
        <end position="314"/>
    </location>
</feature>
<keyword evidence="7 10" id="KW-0175">Coiled coil</keyword>
<feature type="compositionally biased region" description="Basic and acidic residues" evidence="11">
    <location>
        <begin position="1205"/>
        <end position="1218"/>
    </location>
</feature>
<evidence type="ECO:0000256" key="6">
    <source>
        <dbReference type="ARBA" id="ARBA00022989"/>
    </source>
</evidence>
<feature type="region of interest" description="Disordered" evidence="11">
    <location>
        <begin position="31"/>
        <end position="56"/>
    </location>
</feature>
<comment type="subcellular location">
    <subcellularLocation>
        <location evidence="1">Cell membrane</location>
        <topology evidence="1">Single-pass membrane protein</topology>
    </subcellularLocation>
    <subcellularLocation>
        <location evidence="2">Endoplasmic reticulum membrane</location>
        <topology evidence="2">Single-pass membrane protein</topology>
    </subcellularLocation>
</comment>
<feature type="region of interest" description="Disordered" evidence="11">
    <location>
        <begin position="69"/>
        <end position="172"/>
    </location>
</feature>
<keyword evidence="3" id="KW-1003">Cell membrane</keyword>
<evidence type="ECO:0000256" key="2">
    <source>
        <dbReference type="ARBA" id="ARBA00004389"/>
    </source>
</evidence>
<evidence type="ECO:0000256" key="7">
    <source>
        <dbReference type="ARBA" id="ARBA00023054"/>
    </source>
</evidence>
<keyword evidence="8 12" id="KW-0472">Membrane</keyword>
<feature type="compositionally biased region" description="Polar residues" evidence="11">
    <location>
        <begin position="529"/>
        <end position="542"/>
    </location>
</feature>
<evidence type="ECO:0000313" key="13">
    <source>
        <dbReference type="EMBL" id="KAI5326967.1"/>
    </source>
</evidence>
<evidence type="ECO:0000256" key="5">
    <source>
        <dbReference type="ARBA" id="ARBA00022824"/>
    </source>
</evidence>
<dbReference type="GO" id="GO:0005789">
    <property type="term" value="C:endoplasmic reticulum membrane"/>
    <property type="evidence" value="ECO:0007669"/>
    <property type="project" value="UniProtKB-SubCell"/>
</dbReference>
<dbReference type="GO" id="GO:0005886">
    <property type="term" value="C:plasma membrane"/>
    <property type="evidence" value="ECO:0007669"/>
    <property type="project" value="UniProtKB-SubCell"/>
</dbReference>
<evidence type="ECO:0000313" key="14">
    <source>
        <dbReference type="Proteomes" id="UP001054821"/>
    </source>
</evidence>
<evidence type="ECO:0000256" key="1">
    <source>
        <dbReference type="ARBA" id="ARBA00004162"/>
    </source>
</evidence>
<evidence type="ECO:0000256" key="10">
    <source>
        <dbReference type="SAM" id="Coils"/>
    </source>
</evidence>
<feature type="compositionally biased region" description="Basic and acidic residues" evidence="11">
    <location>
        <begin position="1094"/>
        <end position="1103"/>
    </location>
</feature>
<feature type="compositionally biased region" description="Low complexity" evidence="11">
    <location>
        <begin position="1230"/>
        <end position="1257"/>
    </location>
</feature>
<comment type="similarity">
    <text evidence="9">Belongs to the plant Proton pump-interactor protein family.</text>
</comment>
<protein>
    <recommendedName>
        <fullName evidence="15">Proton pump-interactor 1</fullName>
    </recommendedName>
</protein>
<feature type="region of interest" description="Disordered" evidence="11">
    <location>
        <begin position="189"/>
        <end position="208"/>
    </location>
</feature>
<feature type="region of interest" description="Disordered" evidence="11">
    <location>
        <begin position="405"/>
        <end position="478"/>
    </location>
</feature>
<keyword evidence="6 12" id="KW-1133">Transmembrane helix</keyword>
<comment type="caution">
    <text evidence="13">The sequence shown here is derived from an EMBL/GenBank/DDBJ whole genome shotgun (WGS) entry which is preliminary data.</text>
</comment>
<feature type="compositionally biased region" description="Polar residues" evidence="11">
    <location>
        <begin position="738"/>
        <end position="749"/>
    </location>
</feature>
<gene>
    <name evidence="13" type="ORF">L3X38_026363</name>
</gene>
<keyword evidence="5" id="KW-0256">Endoplasmic reticulum</keyword>
<feature type="compositionally biased region" description="Polar residues" evidence="11">
    <location>
        <begin position="126"/>
        <end position="136"/>
    </location>
</feature>
<name>A0AAD4VMQ1_PRUDU</name>
<feature type="compositionally biased region" description="Low complexity" evidence="11">
    <location>
        <begin position="31"/>
        <end position="48"/>
    </location>
</feature>
<feature type="coiled-coil region" evidence="10">
    <location>
        <begin position="879"/>
        <end position="965"/>
    </location>
</feature>
<feature type="region of interest" description="Disordered" evidence="11">
    <location>
        <begin position="563"/>
        <end position="712"/>
    </location>
</feature>
<organism evidence="13 14">
    <name type="scientific">Prunus dulcis</name>
    <name type="common">Almond</name>
    <name type="synonym">Amygdalus dulcis</name>
    <dbReference type="NCBI Taxonomy" id="3755"/>
    <lineage>
        <taxon>Eukaryota</taxon>
        <taxon>Viridiplantae</taxon>
        <taxon>Streptophyta</taxon>
        <taxon>Embryophyta</taxon>
        <taxon>Tracheophyta</taxon>
        <taxon>Spermatophyta</taxon>
        <taxon>Magnoliopsida</taxon>
        <taxon>eudicotyledons</taxon>
        <taxon>Gunneridae</taxon>
        <taxon>Pentapetalae</taxon>
        <taxon>rosids</taxon>
        <taxon>fabids</taxon>
        <taxon>Rosales</taxon>
        <taxon>Rosaceae</taxon>
        <taxon>Amygdaloideae</taxon>
        <taxon>Amygdaleae</taxon>
        <taxon>Prunus</taxon>
    </lineage>
</organism>
<keyword evidence="14" id="KW-1185">Reference proteome</keyword>
<dbReference type="PANTHER" id="PTHR32219">
    <property type="entry name" value="RNA-BINDING PROTEIN YLMH-RELATED"/>
    <property type="match status" value="1"/>
</dbReference>
<feature type="region of interest" description="Disordered" evidence="11">
    <location>
        <begin position="1081"/>
        <end position="1282"/>
    </location>
</feature>
<feature type="region of interest" description="Disordered" evidence="11">
    <location>
        <begin position="729"/>
        <end position="757"/>
    </location>
</feature>
<feature type="compositionally biased region" description="Polar residues" evidence="11">
    <location>
        <begin position="289"/>
        <end position="304"/>
    </location>
</feature>
<proteinExistence type="inferred from homology"/>
<evidence type="ECO:0000256" key="8">
    <source>
        <dbReference type="ARBA" id="ARBA00023136"/>
    </source>
</evidence>
<dbReference type="Proteomes" id="UP001054821">
    <property type="component" value="Chromosome 5"/>
</dbReference>
<dbReference type="EMBL" id="JAJFAZ020000005">
    <property type="protein sequence ID" value="KAI5326967.1"/>
    <property type="molecule type" value="Genomic_DNA"/>
</dbReference>
<evidence type="ECO:0000256" key="11">
    <source>
        <dbReference type="SAM" id="MobiDB-lite"/>
    </source>
</evidence>
<evidence type="ECO:0000256" key="9">
    <source>
        <dbReference type="ARBA" id="ARBA00038080"/>
    </source>
</evidence>
<accession>A0AAD4VMQ1</accession>
<feature type="region of interest" description="Disordered" evidence="11">
    <location>
        <begin position="490"/>
        <end position="543"/>
    </location>
</feature>
<feature type="compositionally biased region" description="Polar residues" evidence="11">
    <location>
        <begin position="1125"/>
        <end position="1134"/>
    </location>
</feature>
<dbReference type="InterPro" id="IPR055282">
    <property type="entry name" value="PPI1-4"/>
</dbReference>
<reference evidence="13 14" key="1">
    <citation type="journal article" date="2022" name="G3 (Bethesda)">
        <title>Whole-genome sequence and methylome profiling of the almond [Prunus dulcis (Mill.) D.A. Webb] cultivar 'Nonpareil'.</title>
        <authorList>
            <person name="D'Amico-Willman K.M."/>
            <person name="Ouma W.Z."/>
            <person name="Meulia T."/>
            <person name="Sideli G.M."/>
            <person name="Gradziel T.M."/>
            <person name="Fresnedo-Ramirez J."/>
        </authorList>
    </citation>
    <scope>NUCLEOTIDE SEQUENCE [LARGE SCALE GENOMIC DNA]</scope>
    <source>
        <strain evidence="13">Clone GOH B32 T37-40</strain>
    </source>
</reference>
<feature type="compositionally biased region" description="Polar residues" evidence="11">
    <location>
        <begin position="97"/>
        <end position="106"/>
    </location>
</feature>